<name>A0A1E3VF91_9HYPH</name>
<comment type="caution">
    <text evidence="2">The sequence shown here is derived from an EMBL/GenBank/DDBJ whole genome shotgun (WGS) entry which is preliminary data.</text>
</comment>
<organism evidence="2 3">
    <name type="scientific">Sinorhizobium alkalisoli</name>
    <dbReference type="NCBI Taxonomy" id="1752398"/>
    <lineage>
        <taxon>Bacteria</taxon>
        <taxon>Pseudomonadati</taxon>
        <taxon>Pseudomonadota</taxon>
        <taxon>Alphaproteobacteria</taxon>
        <taxon>Hyphomicrobiales</taxon>
        <taxon>Rhizobiaceae</taxon>
        <taxon>Sinorhizobium/Ensifer group</taxon>
        <taxon>Sinorhizobium</taxon>
    </lineage>
</organism>
<dbReference type="InterPro" id="IPR052516">
    <property type="entry name" value="N-heterocyclic_Hydroxylase"/>
</dbReference>
<evidence type="ECO:0000259" key="1">
    <source>
        <dbReference type="SMART" id="SM01008"/>
    </source>
</evidence>
<dbReference type="Gene3D" id="3.30.365.10">
    <property type="entry name" value="Aldehyde oxidase/xanthine dehydrogenase, molybdopterin binding domain"/>
    <property type="match status" value="4"/>
</dbReference>
<dbReference type="Proteomes" id="UP000094342">
    <property type="component" value="Unassembled WGS sequence"/>
</dbReference>
<dbReference type="InterPro" id="IPR008274">
    <property type="entry name" value="AldOxase/xan_DH_MoCoBD1"/>
</dbReference>
<dbReference type="PANTHER" id="PTHR47495:SF1">
    <property type="entry name" value="BLL3820 PROTEIN"/>
    <property type="match status" value="1"/>
</dbReference>
<dbReference type="Pfam" id="PF20256">
    <property type="entry name" value="MoCoBD_2"/>
    <property type="match status" value="2"/>
</dbReference>
<protein>
    <submittedName>
        <fullName evidence="2">Aldehyde dehydrogenase</fullName>
    </submittedName>
</protein>
<dbReference type="InterPro" id="IPR037165">
    <property type="entry name" value="AldOxase/xan_DH_Mopterin-bd_sf"/>
</dbReference>
<feature type="domain" description="Aldehyde oxidase/xanthine dehydrogenase a/b hammerhead" evidence="1">
    <location>
        <begin position="221"/>
        <end position="301"/>
    </location>
</feature>
<dbReference type="GO" id="GO:0016491">
    <property type="term" value="F:oxidoreductase activity"/>
    <property type="evidence" value="ECO:0007669"/>
    <property type="project" value="InterPro"/>
</dbReference>
<dbReference type="RefSeq" id="WP_069457514.1">
    <property type="nucleotide sequence ID" value="NZ_LYBW01000047.1"/>
</dbReference>
<dbReference type="Gene3D" id="3.90.1170.50">
    <property type="entry name" value="Aldehyde oxidase/xanthine dehydrogenase, a/b hammerhead"/>
    <property type="match status" value="1"/>
</dbReference>
<dbReference type="AlphaFoldDB" id="A0A1E3VF91"/>
<dbReference type="EMBL" id="LYBW01000047">
    <property type="protein sequence ID" value="ODR92204.1"/>
    <property type="molecule type" value="Genomic_DNA"/>
</dbReference>
<accession>A0A1E3VF91</accession>
<reference evidence="3" key="1">
    <citation type="submission" date="2016-05" db="EMBL/GenBank/DDBJ databases">
        <authorList>
            <person name="Li Y."/>
        </authorList>
    </citation>
    <scope>NUCLEOTIDE SEQUENCE [LARGE SCALE GENOMIC DNA]</scope>
    <source>
        <strain evidence="3">YIC4027</strain>
    </source>
</reference>
<dbReference type="InterPro" id="IPR046867">
    <property type="entry name" value="AldOxase/xan_DH_MoCoBD2"/>
</dbReference>
<proteinExistence type="predicted"/>
<evidence type="ECO:0000313" key="2">
    <source>
        <dbReference type="EMBL" id="ODR92204.1"/>
    </source>
</evidence>
<dbReference type="PIRSF" id="PIRSF036389">
    <property type="entry name" value="IOR_B"/>
    <property type="match status" value="1"/>
</dbReference>
<dbReference type="SMART" id="SM01008">
    <property type="entry name" value="Ald_Xan_dh_C"/>
    <property type="match status" value="1"/>
</dbReference>
<evidence type="ECO:0000313" key="3">
    <source>
        <dbReference type="Proteomes" id="UP000094342"/>
    </source>
</evidence>
<sequence>MTVLDHLELSRRSLLKGGGGLVLYFAISPGRLAAQEGAPSAAPPAAAPPPAKLPGSLSDFPFLDSWIRIDNDESITVFTGKAELGQGIRTALSQIAAEQLKVDFSRIRLLTADTAQTPDEGYTAASHSMEKSGTAILHAAAYLRRMMIGLAAEELGVAAGDLKVEDGAVVSSTGERRSYGQLVSGRSLHVTVNDQTDFFEPGNYTVMGQPVPRVDIPGKVTGEPSYVHDLRLEGMVHARIVRPPRRGMRLADLDTSEIDDMPGVIRVVRDGNYLGVIAEGEFQAIKAMQALQMAAQWEGGASLPSNTDIYDHLMQLPADTSVIDGPQTAVSPPDGAKIVEATYTRPYQMHGSIGPSCAVGLFQNSQLTIWSHTQGVYPDRAAIAEMVGMEEAAVRLIHMEGAGCYGHNGADDAAADAALLARAVPDRPVRIQWMRDHEHQWEPYGSAMVVRARGSVSASGDISSWNYEVWSNPHTTRPGPAGNLLPAQLISASFEPEAPTNIPQPAGGADRNAVPTYKITNARVVEHFISEMPLRTSALRSLGAYMNVFALESFMDELALAAGADPVEFRLSRLEDPRARDVVATAAKAFDWTGWEQRSGRGRGFAYARYKNLAAYCAVAIEVEVDVATGRIRLGRAVAACDSGQAVNPDGIRNQIEGGLVQSASWTLFEQVRFDAEGVHSADWAGYPIMRFPSVPETVEVHVVDRPGEPFLGTGEASQGPAAAAIANAVADAIGVRIRDLPLQPERVRAAMQA</sequence>
<gene>
    <name evidence="2" type="ORF">A8M32_06030</name>
</gene>
<dbReference type="Pfam" id="PF02738">
    <property type="entry name" value="MoCoBD_1"/>
    <property type="match status" value="1"/>
</dbReference>
<dbReference type="PANTHER" id="PTHR47495">
    <property type="entry name" value="ALDEHYDE DEHYDROGENASE"/>
    <property type="match status" value="1"/>
</dbReference>
<dbReference type="OrthoDB" id="9767994at2"/>
<keyword evidence="3" id="KW-1185">Reference proteome</keyword>
<dbReference type="InterPro" id="IPR000674">
    <property type="entry name" value="Ald_Oxase/Xan_DH_a/b"/>
</dbReference>
<dbReference type="InterPro" id="IPR006311">
    <property type="entry name" value="TAT_signal"/>
</dbReference>
<dbReference type="STRING" id="1752398.A8M32_06030"/>
<dbReference type="PROSITE" id="PS51318">
    <property type="entry name" value="TAT"/>
    <property type="match status" value="1"/>
</dbReference>
<dbReference type="InterPro" id="IPR012368">
    <property type="entry name" value="OxRdtase_Mopterin-bd_su_IorB"/>
</dbReference>
<dbReference type="SUPFAM" id="SSF56003">
    <property type="entry name" value="Molybdenum cofactor-binding domain"/>
    <property type="match status" value="2"/>
</dbReference>